<dbReference type="Proteomes" id="UP000192247">
    <property type="component" value="Unassembled WGS sequence"/>
</dbReference>
<accession>A0A1V9Y007</accession>
<proteinExistence type="predicted"/>
<organism evidence="3 4">
    <name type="scientific">Tropilaelaps mercedesae</name>
    <dbReference type="NCBI Taxonomy" id="418985"/>
    <lineage>
        <taxon>Eukaryota</taxon>
        <taxon>Metazoa</taxon>
        <taxon>Ecdysozoa</taxon>
        <taxon>Arthropoda</taxon>
        <taxon>Chelicerata</taxon>
        <taxon>Arachnida</taxon>
        <taxon>Acari</taxon>
        <taxon>Parasitiformes</taxon>
        <taxon>Mesostigmata</taxon>
        <taxon>Gamasina</taxon>
        <taxon>Dermanyssoidea</taxon>
        <taxon>Laelapidae</taxon>
        <taxon>Tropilaelaps</taxon>
    </lineage>
</organism>
<dbReference type="Pfam" id="PF00379">
    <property type="entry name" value="Chitin_bind_4"/>
    <property type="match status" value="1"/>
</dbReference>
<dbReference type="PANTHER" id="PTHR10380:SF173">
    <property type="entry name" value="CUTICULAR PROTEIN 47EF, ISOFORM C-RELATED"/>
    <property type="match status" value="1"/>
</dbReference>
<keyword evidence="1 2" id="KW-0193">Cuticle</keyword>
<gene>
    <name evidence="3" type="ORF">BIW11_05987</name>
</gene>
<evidence type="ECO:0000313" key="4">
    <source>
        <dbReference type="Proteomes" id="UP000192247"/>
    </source>
</evidence>
<dbReference type="FunCoup" id="A0A1V9Y007">
    <property type="interactions" value="68"/>
</dbReference>
<keyword evidence="4" id="KW-1185">Reference proteome</keyword>
<dbReference type="PROSITE" id="PS51155">
    <property type="entry name" value="CHIT_BIND_RR_2"/>
    <property type="match status" value="1"/>
</dbReference>
<comment type="caution">
    <text evidence="3">The sequence shown here is derived from an EMBL/GenBank/DDBJ whole genome shotgun (WGS) entry which is preliminary data.</text>
</comment>
<dbReference type="Gene3D" id="3.10.50.10">
    <property type="match status" value="1"/>
</dbReference>
<dbReference type="InterPro" id="IPR000618">
    <property type="entry name" value="Insect_cuticle"/>
</dbReference>
<evidence type="ECO:0008006" key="5">
    <source>
        <dbReference type="Google" id="ProtNLM"/>
    </source>
</evidence>
<dbReference type="GO" id="GO:0008010">
    <property type="term" value="F:structural constituent of chitin-based larval cuticle"/>
    <property type="evidence" value="ECO:0007669"/>
    <property type="project" value="TreeGrafter"/>
</dbReference>
<evidence type="ECO:0000313" key="3">
    <source>
        <dbReference type="EMBL" id="OQR79076.1"/>
    </source>
</evidence>
<reference evidence="3 4" key="1">
    <citation type="journal article" date="2017" name="Gigascience">
        <title>Draft genome of the honey bee ectoparasitic mite, Tropilaelaps mercedesae, is shaped by the parasitic life history.</title>
        <authorList>
            <person name="Dong X."/>
            <person name="Armstrong S.D."/>
            <person name="Xia D."/>
            <person name="Makepeace B.L."/>
            <person name="Darby A.C."/>
            <person name="Kadowaki T."/>
        </authorList>
    </citation>
    <scope>NUCLEOTIDE SEQUENCE [LARGE SCALE GENOMIC DNA]</scope>
    <source>
        <strain evidence="3">Wuxi-XJTLU</strain>
    </source>
</reference>
<evidence type="ECO:0000256" key="1">
    <source>
        <dbReference type="ARBA" id="ARBA00022460"/>
    </source>
</evidence>
<sequence length="117" mass="13060">MHVVSRSINHSLTTATTANAPQPYQFGYQSVDEYGTKKYRYEVADAHNNKNGFYSFTDAHGISRHVEYAADKLGFRANIKTNEPGTAPSAPAAALYNAPPLQKKLSLRFLLPRMRMP</sequence>
<dbReference type="EMBL" id="MNPL01001513">
    <property type="protein sequence ID" value="OQR79076.1"/>
    <property type="molecule type" value="Genomic_DNA"/>
</dbReference>
<dbReference type="AlphaFoldDB" id="A0A1V9Y007"/>
<dbReference type="InParanoid" id="A0A1V9Y007"/>
<dbReference type="GO" id="GO:0062129">
    <property type="term" value="C:chitin-based extracellular matrix"/>
    <property type="evidence" value="ECO:0007669"/>
    <property type="project" value="TreeGrafter"/>
</dbReference>
<evidence type="ECO:0000256" key="2">
    <source>
        <dbReference type="PROSITE-ProRule" id="PRU00497"/>
    </source>
</evidence>
<dbReference type="PANTHER" id="PTHR10380">
    <property type="entry name" value="CUTICLE PROTEIN"/>
    <property type="match status" value="1"/>
</dbReference>
<protein>
    <recommendedName>
        <fullName evidence="5">Cuticle protein 10.9-like</fullName>
    </recommendedName>
</protein>
<name>A0A1V9Y007_9ACAR</name>
<dbReference type="OrthoDB" id="6430831at2759"/>
<dbReference type="InterPro" id="IPR029070">
    <property type="entry name" value="Chitinase_insertion_sf"/>
</dbReference>
<dbReference type="InterPro" id="IPR050468">
    <property type="entry name" value="Cuticle_Struct_Prot"/>
</dbReference>